<name>A0ABX0B137_9GAMM</name>
<dbReference type="SUPFAM" id="SSF53335">
    <property type="entry name" value="S-adenosyl-L-methionine-dependent methyltransferases"/>
    <property type="match status" value="1"/>
</dbReference>
<dbReference type="Proteomes" id="UP000470051">
    <property type="component" value="Unassembled WGS sequence"/>
</dbReference>
<dbReference type="EMBL" id="WSFE01000011">
    <property type="protein sequence ID" value="NDL25429.1"/>
    <property type="molecule type" value="Genomic_DNA"/>
</dbReference>
<keyword evidence="2" id="KW-1185">Reference proteome</keyword>
<reference evidence="1 2" key="1">
    <citation type="submission" date="2019-12" db="EMBL/GenBank/DDBJ databases">
        <title>Engineering Photorhabdus to improve their lethality against agricultural pests.</title>
        <authorList>
            <person name="Machado R.A.R."/>
        </authorList>
    </citation>
    <scope>NUCLEOTIDE SEQUENCE [LARGE SCALE GENOMIC DNA]</scope>
    <source>
        <strain evidence="1 2">M-HU2</strain>
    </source>
</reference>
<evidence type="ECO:0000313" key="2">
    <source>
        <dbReference type="Proteomes" id="UP000470051"/>
    </source>
</evidence>
<accession>A0ABX0B137</accession>
<organism evidence="1 2">
    <name type="scientific">Photorhabdus kayaii</name>
    <dbReference type="NCBI Taxonomy" id="230088"/>
    <lineage>
        <taxon>Bacteria</taxon>
        <taxon>Pseudomonadati</taxon>
        <taxon>Pseudomonadota</taxon>
        <taxon>Gammaproteobacteria</taxon>
        <taxon>Enterobacterales</taxon>
        <taxon>Morganellaceae</taxon>
        <taxon>Photorhabdus</taxon>
    </lineage>
</organism>
<comment type="caution">
    <text evidence="1">The sequence shown here is derived from an EMBL/GenBank/DDBJ whole genome shotgun (WGS) entry which is preliminary data.</text>
</comment>
<gene>
    <name evidence="1" type="ORF">GPY42_09590</name>
</gene>
<dbReference type="Gene3D" id="3.40.50.150">
    <property type="entry name" value="Vaccinia Virus protein VP39"/>
    <property type="match status" value="1"/>
</dbReference>
<dbReference type="InterPro" id="IPR029063">
    <property type="entry name" value="SAM-dependent_MTases_sf"/>
</dbReference>
<evidence type="ECO:0000313" key="1">
    <source>
        <dbReference type="EMBL" id="NDL25429.1"/>
    </source>
</evidence>
<sequence>MVRTVCNSRSSTFKLHIKTDEKIELIPSALVVFKKNLIKNIENIKEQKELLKSLGMIKRSKSESKVEIWHADTSNLSKKTSLCDLLVSSPPYGDNHTTVTYGQYSYLPLMWIDRSDIDQLKFNDLLENKSSIDSKSLGGSLKDAKEKYEFIKNKSLSLVETVELISLVNEKNIKKLISFIYDLDKALDNTLSNLRSNAYMIWTLGNRRISNIEIPLDKIMRELLEHKGCKYIYQLDREIHNKRMAKRNRVADTMDKELILIMRKCLAKS</sequence>
<protein>
    <submittedName>
        <fullName evidence="1">Site-specific DNA-methyltransferase</fullName>
    </submittedName>
</protein>
<proteinExistence type="predicted"/>